<reference evidence="1" key="1">
    <citation type="submission" date="2022-01" db="EMBL/GenBank/DDBJ databases">
        <title>Genome Sequence Resource for Two Populations of Ditylenchus destructor, the Migratory Endoparasitic Phytonematode.</title>
        <authorList>
            <person name="Zhang H."/>
            <person name="Lin R."/>
            <person name="Xie B."/>
        </authorList>
    </citation>
    <scope>NUCLEOTIDE SEQUENCE</scope>
    <source>
        <strain evidence="1">BazhouSP</strain>
    </source>
</reference>
<evidence type="ECO:0000313" key="1">
    <source>
        <dbReference type="EMBL" id="KAI1696837.1"/>
    </source>
</evidence>
<dbReference type="Proteomes" id="UP001201812">
    <property type="component" value="Unassembled WGS sequence"/>
</dbReference>
<dbReference type="AlphaFoldDB" id="A0AAD4QUK4"/>
<dbReference type="EMBL" id="JAKKPZ010000304">
    <property type="protein sequence ID" value="KAI1696837.1"/>
    <property type="molecule type" value="Genomic_DNA"/>
</dbReference>
<sequence>MHINSVLVCGARSVCLSSLLSLNEENVPILTCIFRIKVLLLAANGTLTATTILNSWKVEKNETLHRTVTMQVVGKGMLEKKKTSSLKYFYLSNGETVYRLTVWKNQMDVAERSLKLNHVVRIVKLRVVPFYRETDIEAYPSQLNTVNQFIALEESKYFTVKKQAFEEYPAVNAFPPFWKDIKSLRVRDSQLAMRALILNKPENVYLDTEKWISQSSCETNCLCFDIGDKSRYKVKCFVAYDSNDEEEMQFAQILGADMEILFAGASAQKIDDAISMFLPQLFYMAESSTKTLERAQEYASLVLDEKNVSPIKKKRRSFFD</sequence>
<evidence type="ECO:0000313" key="2">
    <source>
        <dbReference type="Proteomes" id="UP001201812"/>
    </source>
</evidence>
<protein>
    <submittedName>
        <fullName evidence="1">Uncharacterized protein</fullName>
    </submittedName>
</protein>
<proteinExistence type="predicted"/>
<organism evidence="1 2">
    <name type="scientific">Ditylenchus destructor</name>
    <dbReference type="NCBI Taxonomy" id="166010"/>
    <lineage>
        <taxon>Eukaryota</taxon>
        <taxon>Metazoa</taxon>
        <taxon>Ecdysozoa</taxon>
        <taxon>Nematoda</taxon>
        <taxon>Chromadorea</taxon>
        <taxon>Rhabditida</taxon>
        <taxon>Tylenchina</taxon>
        <taxon>Tylenchomorpha</taxon>
        <taxon>Sphaerularioidea</taxon>
        <taxon>Anguinidae</taxon>
        <taxon>Anguininae</taxon>
        <taxon>Ditylenchus</taxon>
    </lineage>
</organism>
<gene>
    <name evidence="1" type="ORF">DdX_18843</name>
</gene>
<keyword evidence="2" id="KW-1185">Reference proteome</keyword>
<comment type="caution">
    <text evidence="1">The sequence shown here is derived from an EMBL/GenBank/DDBJ whole genome shotgun (WGS) entry which is preliminary data.</text>
</comment>
<name>A0AAD4QUK4_9BILA</name>
<accession>A0AAD4QUK4</accession>